<dbReference type="PANTHER" id="PTHR22789">
    <property type="entry name" value="FUCULOSE PHOSPHATE ALDOLASE"/>
    <property type="match status" value="1"/>
</dbReference>
<dbReference type="SUPFAM" id="SSF53639">
    <property type="entry name" value="AraD/HMP-PK domain-like"/>
    <property type="match status" value="1"/>
</dbReference>
<evidence type="ECO:0000313" key="5">
    <source>
        <dbReference type="Proteomes" id="UP000216498"/>
    </source>
</evidence>
<dbReference type="InterPro" id="IPR036409">
    <property type="entry name" value="Aldolase_II/adducin_N_sf"/>
</dbReference>
<protein>
    <submittedName>
        <fullName evidence="4">Class II aldolase</fullName>
    </submittedName>
</protein>
<organism evidence="4 5">
    <name type="scientific">Virgibacillus indicus</name>
    <dbReference type="NCBI Taxonomy" id="2024554"/>
    <lineage>
        <taxon>Bacteria</taxon>
        <taxon>Bacillati</taxon>
        <taxon>Bacillota</taxon>
        <taxon>Bacilli</taxon>
        <taxon>Bacillales</taxon>
        <taxon>Bacillaceae</taxon>
        <taxon>Virgibacillus</taxon>
    </lineage>
</organism>
<dbReference type="GO" id="GO:0019323">
    <property type="term" value="P:pentose catabolic process"/>
    <property type="evidence" value="ECO:0007669"/>
    <property type="project" value="TreeGrafter"/>
</dbReference>
<dbReference type="RefSeq" id="WP_094886295.1">
    <property type="nucleotide sequence ID" value="NZ_NPMS01000006.1"/>
</dbReference>
<dbReference type="Gene3D" id="3.40.225.10">
    <property type="entry name" value="Class II aldolase/adducin N-terminal domain"/>
    <property type="match status" value="1"/>
</dbReference>
<gene>
    <name evidence="4" type="ORF">CIL03_12950</name>
</gene>
<dbReference type="PANTHER" id="PTHR22789:SF0">
    <property type="entry name" value="3-OXO-TETRONATE 4-PHOSPHATE DECARBOXYLASE-RELATED"/>
    <property type="match status" value="1"/>
</dbReference>
<name>A0A265N7N9_9BACI</name>
<evidence type="ECO:0000259" key="3">
    <source>
        <dbReference type="SMART" id="SM01007"/>
    </source>
</evidence>
<dbReference type="GO" id="GO:0016832">
    <property type="term" value="F:aldehyde-lyase activity"/>
    <property type="evidence" value="ECO:0007669"/>
    <property type="project" value="TreeGrafter"/>
</dbReference>
<dbReference type="InterPro" id="IPR001303">
    <property type="entry name" value="Aldolase_II/adducin_N"/>
</dbReference>
<evidence type="ECO:0000313" key="4">
    <source>
        <dbReference type="EMBL" id="OZU88038.1"/>
    </source>
</evidence>
<dbReference type="InterPro" id="IPR050197">
    <property type="entry name" value="Aldolase_class_II_sugar_metab"/>
</dbReference>
<dbReference type="EMBL" id="NPMS01000006">
    <property type="protein sequence ID" value="OZU88038.1"/>
    <property type="molecule type" value="Genomic_DNA"/>
</dbReference>
<keyword evidence="2" id="KW-0456">Lyase</keyword>
<evidence type="ECO:0000256" key="2">
    <source>
        <dbReference type="ARBA" id="ARBA00023239"/>
    </source>
</evidence>
<dbReference type="Pfam" id="PF00596">
    <property type="entry name" value="Aldolase_II"/>
    <property type="match status" value="1"/>
</dbReference>
<dbReference type="Proteomes" id="UP000216498">
    <property type="component" value="Unassembled WGS sequence"/>
</dbReference>
<dbReference type="GO" id="GO:0005829">
    <property type="term" value="C:cytosol"/>
    <property type="evidence" value="ECO:0007669"/>
    <property type="project" value="TreeGrafter"/>
</dbReference>
<keyword evidence="1" id="KW-0479">Metal-binding</keyword>
<keyword evidence="5" id="KW-1185">Reference proteome</keyword>
<feature type="domain" description="Class II aldolase/adducin N-terminal" evidence="3">
    <location>
        <begin position="6"/>
        <end position="180"/>
    </location>
</feature>
<dbReference type="GO" id="GO:0046872">
    <property type="term" value="F:metal ion binding"/>
    <property type="evidence" value="ECO:0007669"/>
    <property type="project" value="UniProtKB-KW"/>
</dbReference>
<reference evidence="4 5" key="1">
    <citation type="submission" date="2017-08" db="EMBL/GenBank/DDBJ databases">
        <title>Virgibacillus indicus sp. nov. and Virgibacillus profoundi sp. nov, two moderately halophilic bacteria isolated from marine sediment by using the Microfluidic Streak Plate.</title>
        <authorList>
            <person name="Xu B."/>
            <person name="Hu B."/>
            <person name="Wang J."/>
            <person name="Zhu Y."/>
            <person name="Huang L."/>
            <person name="Du W."/>
            <person name="Huang Y."/>
        </authorList>
    </citation>
    <scope>NUCLEOTIDE SEQUENCE [LARGE SCALE GENOMIC DNA]</scope>
    <source>
        <strain evidence="4 5">IO3-P2-C2</strain>
    </source>
</reference>
<dbReference type="AlphaFoldDB" id="A0A265N7N9"/>
<sequence length="216" mass="23763">MAQVLQELSKYAEKLVDSGLVVGAGGNLSARDGEYMYISPSGFDLKEVTGERWVKVEIESGKILSDLKPSSELEMHLECFRKDSNIKAVLHAHPTYSVAVSSAGKEIPPMFPDYPAMVKRVSYIDYVIPTTNLIAEAVGEVIADSQSVVMRNHGVLTVGSTVKEAYFYMQLTEEAAKVYAISSAVGTPRTLTEEECDDLRNLSAETYRSSLLKKQQ</sequence>
<dbReference type="OrthoDB" id="9786287at2"/>
<evidence type="ECO:0000256" key="1">
    <source>
        <dbReference type="ARBA" id="ARBA00022723"/>
    </source>
</evidence>
<accession>A0A265N7N9</accession>
<comment type="caution">
    <text evidence="4">The sequence shown here is derived from an EMBL/GenBank/DDBJ whole genome shotgun (WGS) entry which is preliminary data.</text>
</comment>
<dbReference type="SMART" id="SM01007">
    <property type="entry name" value="Aldolase_II"/>
    <property type="match status" value="1"/>
</dbReference>
<proteinExistence type="predicted"/>